<proteinExistence type="predicted"/>
<dbReference type="RefSeq" id="WP_093717462.1">
    <property type="nucleotide sequence ID" value="NZ_FONG01000030.1"/>
</dbReference>
<dbReference type="InterPro" id="IPR013097">
    <property type="entry name" value="Dabb"/>
</dbReference>
<feature type="domain" description="Stress-response A/B barrel" evidence="1">
    <location>
        <begin position="2"/>
        <end position="96"/>
    </location>
</feature>
<evidence type="ECO:0000313" key="2">
    <source>
        <dbReference type="EMBL" id="SFF81720.1"/>
    </source>
</evidence>
<dbReference type="InterPro" id="IPR011008">
    <property type="entry name" value="Dimeric_a/b-barrel"/>
</dbReference>
<dbReference type="AlphaFoldDB" id="A0A1I2LTJ4"/>
<dbReference type="EMBL" id="FONG01000030">
    <property type="protein sequence ID" value="SFF81720.1"/>
    <property type="molecule type" value="Genomic_DNA"/>
</dbReference>
<accession>A0A1I2LTJ4</accession>
<dbReference type="STRING" id="380248.SAMN05216251_13061"/>
<dbReference type="PROSITE" id="PS51502">
    <property type="entry name" value="S_R_A_B_BARREL"/>
    <property type="match status" value="1"/>
</dbReference>
<protein>
    <submittedName>
        <fullName evidence="2">Stress responsive A/B Barrel Domain</fullName>
    </submittedName>
</protein>
<dbReference type="SUPFAM" id="SSF54909">
    <property type="entry name" value="Dimeric alpha+beta barrel"/>
    <property type="match status" value="1"/>
</dbReference>
<sequence>MIRNIVFFKLNDGVTAENPDVAAGVELVEALEKEIPEIRQWEFGGHALDRMPISYDFALNSLFEDVDAFLRFMHHPAHQAVIAHWQTFSSWVVVDMDV</sequence>
<name>A0A1I2LTJ4_9ACTN</name>
<dbReference type="Proteomes" id="UP000199323">
    <property type="component" value="Unassembled WGS sequence"/>
</dbReference>
<dbReference type="PANTHER" id="PTHR37832">
    <property type="entry name" value="BLL2683 PROTEIN"/>
    <property type="match status" value="1"/>
</dbReference>
<gene>
    <name evidence="2" type="ORF">SAMN05216251_13061</name>
</gene>
<dbReference type="SMART" id="SM00886">
    <property type="entry name" value="Dabb"/>
    <property type="match status" value="1"/>
</dbReference>
<organism evidence="2 3">
    <name type="scientific">Actinacidiphila alni</name>
    <dbReference type="NCBI Taxonomy" id="380248"/>
    <lineage>
        <taxon>Bacteria</taxon>
        <taxon>Bacillati</taxon>
        <taxon>Actinomycetota</taxon>
        <taxon>Actinomycetes</taxon>
        <taxon>Kitasatosporales</taxon>
        <taxon>Streptomycetaceae</taxon>
        <taxon>Actinacidiphila</taxon>
    </lineage>
</organism>
<evidence type="ECO:0000259" key="1">
    <source>
        <dbReference type="PROSITE" id="PS51502"/>
    </source>
</evidence>
<reference evidence="2 3" key="1">
    <citation type="submission" date="2016-10" db="EMBL/GenBank/DDBJ databases">
        <authorList>
            <person name="de Groot N.N."/>
        </authorList>
    </citation>
    <scope>NUCLEOTIDE SEQUENCE [LARGE SCALE GENOMIC DNA]</scope>
    <source>
        <strain evidence="2 3">CGMCC 4.3510</strain>
    </source>
</reference>
<keyword evidence="3" id="KW-1185">Reference proteome</keyword>
<dbReference type="OrthoDB" id="6637496at2"/>
<dbReference type="PANTHER" id="PTHR37832:SF1">
    <property type="entry name" value="STRESS-RESPONSE A_B BARREL DOMAIN-CONTAINING PROTEIN"/>
    <property type="match status" value="1"/>
</dbReference>
<dbReference type="Pfam" id="PF07876">
    <property type="entry name" value="Dabb"/>
    <property type="match status" value="1"/>
</dbReference>
<evidence type="ECO:0000313" key="3">
    <source>
        <dbReference type="Proteomes" id="UP000199323"/>
    </source>
</evidence>
<dbReference type="Gene3D" id="3.30.70.100">
    <property type="match status" value="1"/>
</dbReference>